<dbReference type="Gene3D" id="1.20.272.10">
    <property type="match status" value="1"/>
</dbReference>
<evidence type="ECO:0000256" key="1">
    <source>
        <dbReference type="SAM" id="MobiDB-lite"/>
    </source>
</evidence>
<dbReference type="RefSeq" id="WP_174703159.1">
    <property type="nucleotide sequence ID" value="NZ_JABURA010000002.1"/>
</dbReference>
<protein>
    <submittedName>
        <fullName evidence="2">Uncharacterized protein</fullName>
    </submittedName>
</protein>
<dbReference type="InterPro" id="IPR008921">
    <property type="entry name" value="DNA_pol3_clamp-load_cplx_C"/>
</dbReference>
<reference evidence="2" key="1">
    <citation type="submission" date="2020-06" db="EMBL/GenBank/DDBJ databases">
        <title>Haloterrigena sp. nov., an extremely halophilic archaeon isolated from a saline sediment.</title>
        <authorList>
            <person name="Liu B.-B."/>
        </authorList>
    </citation>
    <scope>NUCLEOTIDE SEQUENCE</scope>
    <source>
        <strain evidence="2">SYSU A121-1</strain>
    </source>
</reference>
<feature type="region of interest" description="Disordered" evidence="1">
    <location>
        <begin position="240"/>
        <end position="272"/>
    </location>
</feature>
<gene>
    <name evidence="2" type="ORF">HT576_21130</name>
</gene>
<feature type="region of interest" description="Disordered" evidence="1">
    <location>
        <begin position="167"/>
        <end position="186"/>
    </location>
</feature>
<proteinExistence type="predicted"/>
<dbReference type="OrthoDB" id="342981at2157"/>
<feature type="compositionally biased region" description="Basic and acidic residues" evidence="1">
    <location>
        <begin position="167"/>
        <end position="180"/>
    </location>
</feature>
<comment type="caution">
    <text evidence="2">The sequence shown here is derived from an EMBL/GenBank/DDBJ whole genome shotgun (WGS) entry which is preliminary data.</text>
</comment>
<organism evidence="2 3">
    <name type="scientific">Haloterrigena gelatinilytica</name>
    <dbReference type="NCBI Taxonomy" id="2741724"/>
    <lineage>
        <taxon>Archaea</taxon>
        <taxon>Methanobacteriati</taxon>
        <taxon>Methanobacteriota</taxon>
        <taxon>Stenosarchaea group</taxon>
        <taxon>Halobacteria</taxon>
        <taxon>Halobacteriales</taxon>
        <taxon>Natrialbaceae</taxon>
        <taxon>Haloterrigena</taxon>
    </lineage>
</organism>
<dbReference type="EMBL" id="JABURA010000002">
    <property type="protein sequence ID" value="NUB93502.1"/>
    <property type="molecule type" value="Genomic_DNA"/>
</dbReference>
<dbReference type="AlphaFoldDB" id="A0A8J8GS39"/>
<evidence type="ECO:0000313" key="2">
    <source>
        <dbReference type="EMBL" id="NUB93502.1"/>
    </source>
</evidence>
<feature type="region of interest" description="Disordered" evidence="1">
    <location>
        <begin position="1"/>
        <end position="47"/>
    </location>
</feature>
<dbReference type="GO" id="GO:0003677">
    <property type="term" value="F:DNA binding"/>
    <property type="evidence" value="ECO:0007669"/>
    <property type="project" value="InterPro"/>
</dbReference>
<evidence type="ECO:0000313" key="3">
    <source>
        <dbReference type="Proteomes" id="UP000728647"/>
    </source>
</evidence>
<name>A0A8J8GS39_9EURY</name>
<dbReference type="GO" id="GO:0006260">
    <property type="term" value="P:DNA replication"/>
    <property type="evidence" value="ECO:0007669"/>
    <property type="project" value="InterPro"/>
</dbReference>
<accession>A0A8J8GS39</accession>
<sequence>MDDGKQATFGTEGELRTDETETSDATDDDSDSGPERDDFGDELGENATKSGANRYVVSSLLQKAVRRSDEEVAAWAAWELVRSGYAWNFWDRINLYVVEDLRAGHEVALTVARYEELARERWSEESWRGRLCAVHAALAAARAPSSREAAHADDYFGELSEERAVAREEGREPRYDHPVDELEPGGTYDAVFDQHTYEGKRLGRGGAFFRTRGARVGPEGEPELSRQWRIRSMRLEDRDYTEDELVRAVEPIDPDEKWPETDEAGSRDGDEN</sequence>
<dbReference type="Proteomes" id="UP000728647">
    <property type="component" value="Unassembled WGS sequence"/>
</dbReference>
<dbReference type="SUPFAM" id="SSF48019">
    <property type="entry name" value="post-AAA+ oligomerization domain-like"/>
    <property type="match status" value="1"/>
</dbReference>
<feature type="compositionally biased region" description="Basic and acidic residues" evidence="1">
    <location>
        <begin position="254"/>
        <end position="272"/>
    </location>
</feature>
<feature type="compositionally biased region" description="Acidic residues" evidence="1">
    <location>
        <begin position="20"/>
        <end position="44"/>
    </location>
</feature>